<dbReference type="AlphaFoldDB" id="A0AAC8Q591"/>
<feature type="compositionally biased region" description="Basic and acidic residues" evidence="1">
    <location>
        <begin position="24"/>
        <end position="39"/>
    </location>
</feature>
<accession>A0AAC8Q591</accession>
<feature type="region of interest" description="Disordered" evidence="1">
    <location>
        <begin position="1"/>
        <end position="39"/>
    </location>
</feature>
<protein>
    <submittedName>
        <fullName evidence="2">Uncharacterized protein</fullName>
    </submittedName>
</protein>
<organism evidence="2 3">
    <name type="scientific">Archangium gephyra</name>
    <dbReference type="NCBI Taxonomy" id="48"/>
    <lineage>
        <taxon>Bacteria</taxon>
        <taxon>Pseudomonadati</taxon>
        <taxon>Myxococcota</taxon>
        <taxon>Myxococcia</taxon>
        <taxon>Myxococcales</taxon>
        <taxon>Cystobacterineae</taxon>
        <taxon>Archangiaceae</taxon>
        <taxon>Archangium</taxon>
    </lineage>
</organism>
<reference evidence="2 3" key="1">
    <citation type="submission" date="2015-05" db="EMBL/GenBank/DDBJ databases">
        <title>Genome assembly of Archangium gephyra DSM 2261.</title>
        <authorList>
            <person name="Sharma G."/>
            <person name="Subramanian S."/>
        </authorList>
    </citation>
    <scope>NUCLEOTIDE SEQUENCE [LARGE SCALE GENOMIC DNA]</scope>
    <source>
        <strain evidence="2 3">DSM 2261</strain>
    </source>
</reference>
<sequence length="39" mass="4397">MGLRPLLQLLPRPERRRKGYRSRRGGDARREKGHGGGGV</sequence>
<evidence type="ECO:0000256" key="1">
    <source>
        <dbReference type="SAM" id="MobiDB-lite"/>
    </source>
</evidence>
<name>A0AAC8Q591_9BACT</name>
<dbReference type="KEGG" id="age:AA314_02921"/>
<evidence type="ECO:0000313" key="3">
    <source>
        <dbReference type="Proteomes" id="UP000035579"/>
    </source>
</evidence>
<proteinExistence type="predicted"/>
<evidence type="ECO:0000313" key="2">
    <source>
        <dbReference type="EMBL" id="AKJ01295.1"/>
    </source>
</evidence>
<feature type="compositionally biased region" description="Low complexity" evidence="1">
    <location>
        <begin position="1"/>
        <end position="11"/>
    </location>
</feature>
<feature type="compositionally biased region" description="Basic residues" evidence="1">
    <location>
        <begin position="14"/>
        <end position="23"/>
    </location>
</feature>
<dbReference type="EMBL" id="CP011509">
    <property type="protein sequence ID" value="AKJ01295.1"/>
    <property type="molecule type" value="Genomic_DNA"/>
</dbReference>
<gene>
    <name evidence="2" type="ORF">AA314_02921</name>
</gene>
<dbReference type="Proteomes" id="UP000035579">
    <property type="component" value="Chromosome"/>
</dbReference>